<dbReference type="Proteomes" id="UP001156441">
    <property type="component" value="Unassembled WGS sequence"/>
</dbReference>
<feature type="transmembrane region" description="Helical" evidence="1">
    <location>
        <begin position="7"/>
        <end position="26"/>
    </location>
</feature>
<gene>
    <name evidence="2" type="ORF">JT362_07140</name>
</gene>
<keyword evidence="1" id="KW-0812">Transmembrane</keyword>
<sequence>MAGDRPVGLVVGSVVAIAFGLVFVEVNSGGLPGGWPLGIRVGGAVVAVALLVALAFAARRAAAAPDTDHRGFVDQRYWRIVGFEGIALFVGLVLLNGVLDWPQVAVAWIAVVVGVHFVGLAKLWHMDLYLVLGAVMTVLGVAGFVLGAAGTSAATIGLVSGVLSGVALFASVGVALARTAAG</sequence>
<feature type="transmembrane region" description="Helical" evidence="1">
    <location>
        <begin position="128"/>
        <end position="149"/>
    </location>
</feature>
<accession>A0ABT2J4V1</accession>
<feature type="transmembrane region" description="Helical" evidence="1">
    <location>
        <begin position="38"/>
        <end position="57"/>
    </location>
</feature>
<feature type="transmembrane region" description="Helical" evidence="1">
    <location>
        <begin position="77"/>
        <end position="95"/>
    </location>
</feature>
<feature type="transmembrane region" description="Helical" evidence="1">
    <location>
        <begin position="155"/>
        <end position="177"/>
    </location>
</feature>
<evidence type="ECO:0000313" key="3">
    <source>
        <dbReference type="Proteomes" id="UP001156441"/>
    </source>
</evidence>
<organism evidence="2 3">
    <name type="scientific">Actinophytocola gossypii</name>
    <dbReference type="NCBI Taxonomy" id="2812003"/>
    <lineage>
        <taxon>Bacteria</taxon>
        <taxon>Bacillati</taxon>
        <taxon>Actinomycetota</taxon>
        <taxon>Actinomycetes</taxon>
        <taxon>Pseudonocardiales</taxon>
        <taxon>Pseudonocardiaceae</taxon>
    </lineage>
</organism>
<feature type="transmembrane region" description="Helical" evidence="1">
    <location>
        <begin position="101"/>
        <end position="121"/>
    </location>
</feature>
<keyword evidence="3" id="KW-1185">Reference proteome</keyword>
<reference evidence="2 3" key="1">
    <citation type="submission" date="2021-02" db="EMBL/GenBank/DDBJ databases">
        <title>Actinophytocola xerophila sp. nov., isolated from soil of cotton cropping field.</title>
        <authorList>
            <person name="Huang R."/>
            <person name="Chen X."/>
            <person name="Ge X."/>
            <person name="Liu W."/>
        </authorList>
    </citation>
    <scope>NUCLEOTIDE SEQUENCE [LARGE SCALE GENOMIC DNA]</scope>
    <source>
        <strain evidence="2 3">S1-96</strain>
    </source>
</reference>
<dbReference type="EMBL" id="JAFFZE010000006">
    <property type="protein sequence ID" value="MCT2582892.1"/>
    <property type="molecule type" value="Genomic_DNA"/>
</dbReference>
<protein>
    <recommendedName>
        <fullName evidence="4">Tripartite tricarboxylate transporter TctB family protein</fullName>
    </recommendedName>
</protein>
<dbReference type="RefSeq" id="WP_260190227.1">
    <property type="nucleotide sequence ID" value="NZ_JAFFZE010000006.1"/>
</dbReference>
<proteinExistence type="predicted"/>
<keyword evidence="1" id="KW-1133">Transmembrane helix</keyword>
<evidence type="ECO:0008006" key="4">
    <source>
        <dbReference type="Google" id="ProtNLM"/>
    </source>
</evidence>
<evidence type="ECO:0000313" key="2">
    <source>
        <dbReference type="EMBL" id="MCT2582892.1"/>
    </source>
</evidence>
<comment type="caution">
    <text evidence="2">The sequence shown here is derived from an EMBL/GenBank/DDBJ whole genome shotgun (WGS) entry which is preliminary data.</text>
</comment>
<evidence type="ECO:0000256" key="1">
    <source>
        <dbReference type="SAM" id="Phobius"/>
    </source>
</evidence>
<keyword evidence="1" id="KW-0472">Membrane</keyword>
<name>A0ABT2J4V1_9PSEU</name>